<gene>
    <name evidence="1" type="ORF">JCM21531_4022</name>
</gene>
<protein>
    <recommendedName>
        <fullName evidence="3">DUF324 domain-containing protein</fullName>
    </recommendedName>
</protein>
<accession>W4VB51</accession>
<dbReference type="EMBL" id="BAVR01000069">
    <property type="protein sequence ID" value="GAE90412.1"/>
    <property type="molecule type" value="Genomic_DNA"/>
</dbReference>
<evidence type="ECO:0000313" key="1">
    <source>
        <dbReference type="EMBL" id="GAE90412.1"/>
    </source>
</evidence>
<evidence type="ECO:0008006" key="3">
    <source>
        <dbReference type="Google" id="ProtNLM"/>
    </source>
</evidence>
<dbReference type="STRING" id="1294263.JCM21531_4022"/>
<dbReference type="OrthoDB" id="5362408at2"/>
<dbReference type="RefSeq" id="WP_038291003.1">
    <property type="nucleotide sequence ID" value="NZ_BAVR01000069.1"/>
</dbReference>
<name>W4VB51_9FIRM</name>
<evidence type="ECO:0000313" key="2">
    <source>
        <dbReference type="Proteomes" id="UP000019109"/>
    </source>
</evidence>
<dbReference type="Proteomes" id="UP000019109">
    <property type="component" value="Unassembled WGS sequence"/>
</dbReference>
<sequence>MAVEVREIEEENKFFLSGSVMRGRVRTNLEILSKSYPQFVNCTPMLFRDFTWNLKESYRDELGIEEGIEKSIRVGFLRKDNNIKFFVVPAKKFSDNKFFISIKEHELIKRFSVNLDEENRLFRISDKKWFDKISEIQNRANEITDEIKKLREEYKDQISCYNKSISTIFTEEFTFTKRLKPLRKIISNEIIENFFSNKFWDKLENIKEELYSRLKELPVKNNNIDKFFELMSERWMLKAVIDLLYYYLTKENSNKKYKPYQKLFFYEKDINGGIKNISSSASEKKKELLKGYLYNSTNAGTKRSHYFVNEPEEDKDVFFEVPEDVIESYKQNYKKMHFTKGEKSLNKEKANFYNVFDNKNYEKLIEEYPEGLIVFFQLENNEDKTSKRVKRIGRTPYFKIRYKHSLRDIIGEKEKNRVDYAEALFGYVTEKTDTFGQNRDEEYIYLSYKSRLRFSAIDIELNKPKQEEQLYLEKLLKPREFLLHSPSATACGMYLKQVDGAKLITYQDNEPKLRGYKYYHIWDEIDKLGIENNTNIRGVITKESISQMKGRIHFYNLKPQELGLLLISLDIKELLHSKKYCNDLKDFCNYIESCHELIGGAKPYGYGNVKVEVEDIYIEKEDDSFESLILGPLKEEKENKSQYIDKYLEEAYKAGKKCVLCRLKEYVNSKQERVRDNKEDGDFTKQRPKRISWANLSEKVYPKEWRLID</sequence>
<reference evidence="1" key="1">
    <citation type="journal article" date="2014" name="Genome Announc.">
        <title>Draft Genome Sequence of Clostridium straminisolvens Strain JCM 21531T, Isolated from a Cellulose-Degrading Bacterial Community.</title>
        <authorList>
            <person name="Yuki M."/>
            <person name="Oshima K."/>
            <person name="Suda W."/>
            <person name="Sakamoto M."/>
            <person name="Kitamura K."/>
            <person name="Iida T."/>
            <person name="Hattori M."/>
            <person name="Ohkuma M."/>
        </authorList>
    </citation>
    <scope>NUCLEOTIDE SEQUENCE [LARGE SCALE GENOMIC DNA]</scope>
    <source>
        <strain evidence="1">JCM 21531</strain>
    </source>
</reference>
<dbReference type="AlphaFoldDB" id="W4VB51"/>
<organism evidence="1 2">
    <name type="scientific">Acetivibrio straminisolvens JCM 21531</name>
    <dbReference type="NCBI Taxonomy" id="1294263"/>
    <lineage>
        <taxon>Bacteria</taxon>
        <taxon>Bacillati</taxon>
        <taxon>Bacillota</taxon>
        <taxon>Clostridia</taxon>
        <taxon>Eubacteriales</taxon>
        <taxon>Oscillospiraceae</taxon>
        <taxon>Acetivibrio</taxon>
    </lineage>
</organism>
<keyword evidence="2" id="KW-1185">Reference proteome</keyword>
<proteinExistence type="predicted"/>
<comment type="caution">
    <text evidence="1">The sequence shown here is derived from an EMBL/GenBank/DDBJ whole genome shotgun (WGS) entry which is preliminary data.</text>
</comment>